<evidence type="ECO:0000313" key="1">
    <source>
        <dbReference type="EMBL" id="MPN06286.1"/>
    </source>
</evidence>
<reference evidence="1" key="1">
    <citation type="submission" date="2019-08" db="EMBL/GenBank/DDBJ databases">
        <authorList>
            <person name="Kucharzyk K."/>
            <person name="Murdoch R.W."/>
            <person name="Higgins S."/>
            <person name="Loffler F."/>
        </authorList>
    </citation>
    <scope>NUCLEOTIDE SEQUENCE</scope>
</reference>
<name>A0A645EXY9_9ZZZZ</name>
<dbReference type="AlphaFoldDB" id="A0A645EXY9"/>
<protein>
    <submittedName>
        <fullName evidence="1">Uncharacterized protein</fullName>
    </submittedName>
</protein>
<dbReference type="EMBL" id="VSSQ01052188">
    <property type="protein sequence ID" value="MPN06286.1"/>
    <property type="molecule type" value="Genomic_DNA"/>
</dbReference>
<comment type="caution">
    <text evidence="1">The sequence shown here is derived from an EMBL/GenBank/DDBJ whole genome shotgun (WGS) entry which is preliminary data.</text>
</comment>
<proteinExistence type="predicted"/>
<organism evidence="1">
    <name type="scientific">bioreactor metagenome</name>
    <dbReference type="NCBI Taxonomy" id="1076179"/>
    <lineage>
        <taxon>unclassified sequences</taxon>
        <taxon>metagenomes</taxon>
        <taxon>ecological metagenomes</taxon>
    </lineage>
</organism>
<sequence length="132" mass="15503">MYNNLMLFFVLIANNIGNFLIRACPMAAGSDNKLDVIIRNSCAFKPCHQFLYNNLIGTGSCMIVYYYEYMLIFSHQIFYPVGSNRIIHCLFKQLLRRCLHFWDICIYNFQFYIFIDDCILSSSSIRNADFGQ</sequence>
<accession>A0A645EXY9</accession>
<gene>
    <name evidence="1" type="ORF">SDC9_153542</name>
</gene>